<feature type="compositionally biased region" description="Low complexity" evidence="1">
    <location>
        <begin position="19"/>
        <end position="30"/>
    </location>
</feature>
<feature type="compositionally biased region" description="Acidic residues" evidence="1">
    <location>
        <begin position="31"/>
        <end position="41"/>
    </location>
</feature>
<name>A0AAD3NGP9_LATJO</name>
<evidence type="ECO:0000313" key="3">
    <source>
        <dbReference type="Proteomes" id="UP001279410"/>
    </source>
</evidence>
<dbReference type="EMBL" id="BRZM01000442">
    <property type="protein sequence ID" value="GLD70804.1"/>
    <property type="molecule type" value="Genomic_DNA"/>
</dbReference>
<proteinExistence type="predicted"/>
<dbReference type="Proteomes" id="UP001279410">
    <property type="component" value="Unassembled WGS sequence"/>
</dbReference>
<comment type="caution">
    <text evidence="2">The sequence shown here is derived from an EMBL/GenBank/DDBJ whole genome shotgun (WGS) entry which is preliminary data.</text>
</comment>
<keyword evidence="3" id="KW-1185">Reference proteome</keyword>
<protein>
    <recommendedName>
        <fullName evidence="4">PiggyBac transposable element-derived protein domain-containing protein</fullName>
    </recommendedName>
</protein>
<reference evidence="2" key="1">
    <citation type="submission" date="2022-08" db="EMBL/GenBank/DDBJ databases">
        <title>Genome sequencing of akame (Lates japonicus).</title>
        <authorList>
            <person name="Hashiguchi Y."/>
            <person name="Takahashi H."/>
        </authorList>
    </citation>
    <scope>NUCLEOTIDE SEQUENCE</scope>
    <source>
        <strain evidence="2">Kochi</strain>
    </source>
</reference>
<evidence type="ECO:0000256" key="1">
    <source>
        <dbReference type="SAM" id="MobiDB-lite"/>
    </source>
</evidence>
<evidence type="ECO:0008006" key="4">
    <source>
        <dbReference type="Google" id="ProtNLM"/>
    </source>
</evidence>
<sequence>MRRTLAVKRALELFHELQGDFGSASSPSSEAESDDAVDDGVNDPLFVVVDNESDHEQPGPSTVQTPRRTTQRGRGRRIQFRSAHAQPHQSSEPWKTENDPDITPQISRFMPHRPPGAQVNPHAAHSPIDLFKLYFSMDTMRTLCKNTNTYAAKRQEMGEEVHMG</sequence>
<evidence type="ECO:0000313" key="2">
    <source>
        <dbReference type="EMBL" id="GLD70804.1"/>
    </source>
</evidence>
<gene>
    <name evidence="2" type="ORF">AKAME5_002212300</name>
</gene>
<dbReference type="PANTHER" id="PTHR46599:SF3">
    <property type="entry name" value="PIGGYBAC TRANSPOSABLE ELEMENT-DERIVED PROTEIN 4"/>
    <property type="match status" value="1"/>
</dbReference>
<dbReference type="PANTHER" id="PTHR46599">
    <property type="entry name" value="PIGGYBAC TRANSPOSABLE ELEMENT-DERIVED PROTEIN 4"/>
    <property type="match status" value="1"/>
</dbReference>
<feature type="compositionally biased region" description="Basic residues" evidence="1">
    <location>
        <begin position="69"/>
        <end position="79"/>
    </location>
</feature>
<feature type="region of interest" description="Disordered" evidence="1">
    <location>
        <begin position="18"/>
        <end position="104"/>
    </location>
</feature>
<dbReference type="AlphaFoldDB" id="A0AAD3NGP9"/>
<organism evidence="2 3">
    <name type="scientific">Lates japonicus</name>
    <name type="common">Japanese lates</name>
    <dbReference type="NCBI Taxonomy" id="270547"/>
    <lineage>
        <taxon>Eukaryota</taxon>
        <taxon>Metazoa</taxon>
        <taxon>Chordata</taxon>
        <taxon>Craniata</taxon>
        <taxon>Vertebrata</taxon>
        <taxon>Euteleostomi</taxon>
        <taxon>Actinopterygii</taxon>
        <taxon>Neopterygii</taxon>
        <taxon>Teleostei</taxon>
        <taxon>Neoteleostei</taxon>
        <taxon>Acanthomorphata</taxon>
        <taxon>Carangaria</taxon>
        <taxon>Carangaria incertae sedis</taxon>
        <taxon>Centropomidae</taxon>
        <taxon>Lates</taxon>
    </lineage>
</organism>
<accession>A0AAD3NGP9</accession>